<dbReference type="Pfam" id="PF19785">
    <property type="entry name" value="UPF0738"/>
    <property type="match status" value="1"/>
</dbReference>
<dbReference type="RefSeq" id="WP_071311002.1">
    <property type="nucleotide sequence ID" value="NZ_MLQR01000050.1"/>
</dbReference>
<dbReference type="AlphaFoldDB" id="A0A1S2LD56"/>
<protein>
    <submittedName>
        <fullName evidence="1">Uncharacterized protein</fullName>
    </submittedName>
</protein>
<dbReference type="Proteomes" id="UP000179524">
    <property type="component" value="Unassembled WGS sequence"/>
</dbReference>
<dbReference type="OrthoDB" id="2966478at2"/>
<evidence type="ECO:0000313" key="2">
    <source>
        <dbReference type="Proteomes" id="UP000179524"/>
    </source>
</evidence>
<organism evidence="1 2">
    <name type="scientific">Anaerobacillus alkalilacustris</name>
    <dbReference type="NCBI Taxonomy" id="393763"/>
    <lineage>
        <taxon>Bacteria</taxon>
        <taxon>Bacillati</taxon>
        <taxon>Bacillota</taxon>
        <taxon>Bacilli</taxon>
        <taxon>Bacillales</taxon>
        <taxon>Bacillaceae</taxon>
        <taxon>Anaerobacillus</taxon>
    </lineage>
</organism>
<comment type="caution">
    <text evidence="1">The sequence shown here is derived from an EMBL/GenBank/DDBJ whole genome shotgun (WGS) entry which is preliminary data.</text>
</comment>
<keyword evidence="2" id="KW-1185">Reference proteome</keyword>
<proteinExistence type="predicted"/>
<sequence length="129" mass="15265">MAKKIEVTKIQLDDREGKVYVDQSDFLVGKKIQPEGRMLTDSELLSFIYILDVEDDFIYVSFAEKFWNELNTARNKELPLFLQINETNRIPFIQFQEEFTYLLSNIQENSNYGERMVQAVNQTFFSKES</sequence>
<dbReference type="EMBL" id="MLQR01000050">
    <property type="protein sequence ID" value="OIJ10429.1"/>
    <property type="molecule type" value="Genomic_DNA"/>
</dbReference>
<evidence type="ECO:0000313" key="1">
    <source>
        <dbReference type="EMBL" id="OIJ10429.1"/>
    </source>
</evidence>
<gene>
    <name evidence="1" type="ORF">BKP37_17985</name>
</gene>
<name>A0A1S2LD56_9BACI</name>
<dbReference type="InterPro" id="IPR020908">
    <property type="entry name" value="UPF0738"/>
</dbReference>
<accession>A0A1S2LD56</accession>
<reference evidence="1 2" key="1">
    <citation type="submission" date="2016-10" db="EMBL/GenBank/DDBJ databases">
        <title>Draft genome sequences of four alkaliphilic bacteria belonging to the Anaerobacillus genus.</title>
        <authorList>
            <person name="Bassil N.M."/>
            <person name="Lloyd J.R."/>
        </authorList>
    </citation>
    <scope>NUCLEOTIDE SEQUENCE [LARGE SCALE GENOMIC DNA]</scope>
    <source>
        <strain evidence="1 2">DSM 18345</strain>
    </source>
</reference>